<reference evidence="3" key="2">
    <citation type="submission" date="2021-12" db="EMBL/GenBank/DDBJ databases">
        <authorList>
            <person name="Veyrier F.J."/>
        </authorList>
    </citation>
    <scope>NUCLEOTIDE SEQUENCE</scope>
    <source>
        <strain evidence="3">1258/02</strain>
    </source>
</reference>
<evidence type="ECO:0000313" key="4">
    <source>
        <dbReference type="Proteomes" id="UP000294721"/>
    </source>
</evidence>
<proteinExistence type="predicted"/>
<evidence type="ECO:0000313" key="5">
    <source>
        <dbReference type="Proteomes" id="UP000829756"/>
    </source>
</evidence>
<keyword evidence="1" id="KW-1133">Transmembrane helix</keyword>
<feature type="transmembrane region" description="Helical" evidence="1">
    <location>
        <begin position="105"/>
        <end position="125"/>
    </location>
</feature>
<reference evidence="3" key="3">
    <citation type="journal article" date="2022" name="Res Sq">
        <title>Evolution of multicellular longitudinally dividing oral cavity symbionts (Neisseriaceae).</title>
        <authorList>
            <person name="Nyongesa S."/>
            <person name="Weber P."/>
            <person name="Bernet E."/>
            <person name="Pullido F."/>
            <person name="Nieckarz M."/>
            <person name="Delaby M."/>
            <person name="Nieves C."/>
            <person name="Viehboeck T."/>
            <person name="Krause N."/>
            <person name="Rivera-Millot A."/>
            <person name="Nakamura A."/>
            <person name="Vischer N."/>
            <person name="VanNieuwenhze M."/>
            <person name="Brun Y."/>
            <person name="Cava F."/>
            <person name="Bulgheresi S."/>
            <person name="Veyrier F."/>
        </authorList>
    </citation>
    <scope>NUCLEOTIDE SEQUENCE</scope>
    <source>
        <strain evidence="3">1258/02</strain>
    </source>
</reference>
<protein>
    <submittedName>
        <fullName evidence="3">Uncharacterized protein</fullName>
    </submittedName>
</protein>
<dbReference type="EMBL" id="CP091507">
    <property type="protein sequence ID" value="UOO78375.1"/>
    <property type="molecule type" value="Genomic_DNA"/>
</dbReference>
<reference evidence="2 4" key="1">
    <citation type="submission" date="2019-03" db="EMBL/GenBank/DDBJ databases">
        <title>Genomic Encyclopedia of Type Strains, Phase IV (KMG-IV): sequencing the most valuable type-strain genomes for metagenomic binning, comparative biology and taxonomic classification.</title>
        <authorList>
            <person name="Goeker M."/>
        </authorList>
    </citation>
    <scope>NUCLEOTIDE SEQUENCE [LARGE SCALE GENOMIC DNA]</scope>
    <source>
        <strain evidence="2 4">DSM 17474</strain>
    </source>
</reference>
<feature type="transmembrane region" description="Helical" evidence="1">
    <location>
        <begin position="65"/>
        <end position="85"/>
    </location>
</feature>
<dbReference type="Proteomes" id="UP000829756">
    <property type="component" value="Chromosome"/>
</dbReference>
<feature type="transmembrane region" description="Helical" evidence="1">
    <location>
        <begin position="281"/>
        <end position="300"/>
    </location>
</feature>
<dbReference type="RefSeq" id="WP_132952219.1">
    <property type="nucleotide sequence ID" value="NZ_CP091507.1"/>
</dbReference>
<keyword evidence="4" id="KW-1185">Reference proteome</keyword>
<accession>A0AAE9KG10</accession>
<sequence>MWWNKRRKSENDIQNLIRFEEKIKNDVKNQLWQEMEPRLAEFAKKEERAAKVKDGWVWLERLPKILPLASLAAFVIGAIIVYSYLYAIDSVSLFAQVMSSPSSLVSILFILLILLIFIFGIPFYAPYDFASSVNKIRKDSWEGHLLCILGLIALLSTQIFIVNQFDISTWKNDSIPFSVYLIIIVYLIGFITISMIFYSFIIKFNKNKIRFSFFEFLKFTVNYGRLLLFSSTLLWFSIIRFSSWFDSPIWFWVTLVVIYIVNIFPSFALVGVGEVGENPRIIWGFPIFFVGILGFTMMTMPGSKVDLNLLHKLGYIESHSQARLYLLDKRFIDWTVLPEQQDGKNVDSKKYLLQLRERFYPICKMESEN</sequence>
<feature type="transmembrane region" description="Helical" evidence="1">
    <location>
        <begin position="145"/>
        <end position="165"/>
    </location>
</feature>
<dbReference type="AlphaFoldDB" id="A0AAE9KG10"/>
<feature type="transmembrane region" description="Helical" evidence="1">
    <location>
        <begin position="177"/>
        <end position="202"/>
    </location>
</feature>
<dbReference type="KEGG" id="usu:LVJ78_06505"/>
<keyword evidence="1" id="KW-0812">Transmembrane</keyword>
<organism evidence="3 5">
    <name type="scientific">Uruburuella suis</name>
    <dbReference type="NCBI Taxonomy" id="252130"/>
    <lineage>
        <taxon>Bacteria</taxon>
        <taxon>Pseudomonadati</taxon>
        <taxon>Pseudomonadota</taxon>
        <taxon>Betaproteobacteria</taxon>
        <taxon>Neisseriales</taxon>
        <taxon>Neisseriaceae</taxon>
        <taxon>Uruburuella</taxon>
    </lineage>
</organism>
<gene>
    <name evidence="2" type="ORF">EV680_101174</name>
    <name evidence="3" type="ORF">LVJ78_06505</name>
</gene>
<keyword evidence="1" id="KW-0472">Membrane</keyword>
<evidence type="ECO:0000256" key="1">
    <source>
        <dbReference type="SAM" id="Phobius"/>
    </source>
</evidence>
<feature type="transmembrane region" description="Helical" evidence="1">
    <location>
        <begin position="223"/>
        <end position="243"/>
    </location>
</feature>
<feature type="transmembrane region" description="Helical" evidence="1">
    <location>
        <begin position="249"/>
        <end position="269"/>
    </location>
</feature>
<evidence type="ECO:0000313" key="2">
    <source>
        <dbReference type="EMBL" id="TCP10509.1"/>
    </source>
</evidence>
<evidence type="ECO:0000313" key="3">
    <source>
        <dbReference type="EMBL" id="UOO78375.1"/>
    </source>
</evidence>
<name>A0AAE9KG10_9NEIS</name>
<dbReference type="Proteomes" id="UP000294721">
    <property type="component" value="Unassembled WGS sequence"/>
</dbReference>
<dbReference type="EMBL" id="SLXE01000001">
    <property type="protein sequence ID" value="TCP10509.1"/>
    <property type="molecule type" value="Genomic_DNA"/>
</dbReference>